<dbReference type="GO" id="GO:0005829">
    <property type="term" value="C:cytosol"/>
    <property type="evidence" value="ECO:0007669"/>
    <property type="project" value="TreeGrafter"/>
</dbReference>
<dbReference type="GeneID" id="66075239"/>
<evidence type="ECO:0000256" key="1">
    <source>
        <dbReference type="SAM" id="MobiDB-lite"/>
    </source>
</evidence>
<dbReference type="OrthoDB" id="66510at2759"/>
<feature type="region of interest" description="Disordered" evidence="1">
    <location>
        <begin position="520"/>
        <end position="557"/>
    </location>
</feature>
<dbReference type="InterPro" id="IPR019193">
    <property type="entry name" value="UBQ-conj_enz_E2-bd_prot"/>
</dbReference>
<dbReference type="GO" id="GO:0000151">
    <property type="term" value="C:ubiquitin ligase complex"/>
    <property type="evidence" value="ECO:0007669"/>
    <property type="project" value="TreeGrafter"/>
</dbReference>
<feature type="region of interest" description="Disordered" evidence="1">
    <location>
        <begin position="291"/>
        <end position="310"/>
    </location>
</feature>
<dbReference type="PANTHER" id="PTHR31531">
    <property type="entry name" value="E3 UBIQUITIN-PROTEIN LIGASE E3D FAMILY MEMBER"/>
    <property type="match status" value="1"/>
</dbReference>
<accession>A0A9P7S4S7</accession>
<keyword evidence="3" id="KW-1185">Reference proteome</keyword>
<dbReference type="RefSeq" id="XP_043011884.1">
    <property type="nucleotide sequence ID" value="XM_043150794.1"/>
</dbReference>
<dbReference type="PANTHER" id="PTHR31531:SF2">
    <property type="entry name" value="E3 UBIQUITIN-PROTEIN LIGASE E3D"/>
    <property type="match status" value="1"/>
</dbReference>
<name>A0A9P7S4S7_9AGAR</name>
<gene>
    <name evidence="2" type="ORF">E1B28_006163</name>
</gene>
<comment type="caution">
    <text evidence="2">The sequence shown here is derived from an EMBL/GenBank/DDBJ whole genome shotgun (WGS) entry which is preliminary data.</text>
</comment>
<dbReference type="KEGG" id="more:E1B28_006163"/>
<dbReference type="GO" id="GO:0051865">
    <property type="term" value="P:protein autoubiquitination"/>
    <property type="evidence" value="ECO:0007669"/>
    <property type="project" value="TreeGrafter"/>
</dbReference>
<dbReference type="GO" id="GO:0043161">
    <property type="term" value="P:proteasome-mediated ubiquitin-dependent protein catabolic process"/>
    <property type="evidence" value="ECO:0007669"/>
    <property type="project" value="TreeGrafter"/>
</dbReference>
<dbReference type="AlphaFoldDB" id="A0A9P7S4S7"/>
<organism evidence="2 3">
    <name type="scientific">Marasmius oreades</name>
    <name type="common">fairy-ring Marasmius</name>
    <dbReference type="NCBI Taxonomy" id="181124"/>
    <lineage>
        <taxon>Eukaryota</taxon>
        <taxon>Fungi</taxon>
        <taxon>Dikarya</taxon>
        <taxon>Basidiomycota</taxon>
        <taxon>Agaricomycotina</taxon>
        <taxon>Agaricomycetes</taxon>
        <taxon>Agaricomycetidae</taxon>
        <taxon>Agaricales</taxon>
        <taxon>Marasmiineae</taxon>
        <taxon>Marasmiaceae</taxon>
        <taxon>Marasmius</taxon>
    </lineage>
</organism>
<feature type="region of interest" description="Disordered" evidence="1">
    <location>
        <begin position="108"/>
        <end position="128"/>
    </location>
</feature>
<feature type="region of interest" description="Disordered" evidence="1">
    <location>
        <begin position="382"/>
        <end position="405"/>
    </location>
</feature>
<feature type="region of interest" description="Disordered" evidence="1">
    <location>
        <begin position="36"/>
        <end position="66"/>
    </location>
</feature>
<feature type="compositionally biased region" description="Polar residues" evidence="1">
    <location>
        <begin position="111"/>
        <end position="128"/>
    </location>
</feature>
<feature type="compositionally biased region" description="Low complexity" evidence="1">
    <location>
        <begin position="528"/>
        <end position="539"/>
    </location>
</feature>
<feature type="compositionally biased region" description="Basic and acidic residues" evidence="1">
    <location>
        <begin position="301"/>
        <end position="310"/>
    </location>
</feature>
<sequence length="969" mass="108718">MATLVKVKTKERQDVNAHLLSSVPAPFPRERLQVNTTNASRDQPVVKDHEPTHQLSSSHMTEESDEEEKVKMYELMPSIVNVERTLLMTLNNLLSVSHRWKTIVPERRHSMPNSPQSSTTPRIEFESTSSALQTLVSNLRSRTQDGSMEEVSSAQNDTELINELRSRVDDLSSTLEPSDAELTRAVIMLLSHLNRLSIILSASPSPSSQIAHLRSFTALNASSGDNVFDTLKRQLSDFQFERLTSSSYNVPSGSKPVITVEAALLWTRIDEELETVVSMCRERTEQLPRFSADNLPPQYDAGDHDEKLPEYDSETRLSLSYDGEKPRPQATCSPIISAGQGCEKRRLDFEAVTMAIDRLYLVAPQLHNQRVELKSSKLAQMERARKEGTQSIKLQGKQKEQEGDTRDLERMLELIGKASDRTLKDQSVILDGGMKSRLDRARVRDNEKREAFVSHLAEHSSAGRLHDQDAVLQPIKVKDPNALLTLPEFIKEAMPMERQQLLDPQALLTLPEFVKEMPPPHILAKMNSGSASPPSSTISRLKKKNRDRSSSAPPLSLSWLRSSSSKSSLHEIRTSNSSSGALSSAIFETNHLAEYHENLHHILVFFTVNGAQPGVDIEAEVVPSSPLDDGDKLVIKSGPNTSLPLLLPGRVTPGKKEVKVQSGHYEIKLATLPSPRPLEHRPLLDATQLSEKKPTSFICASCSLPLVHSSKGYRYRDLPSEHWEELVDAWMCHSAQKLHEDVTKRSKEGFWPEPSCALVGGSYILFEESAINKDNVHIPEATTYDEGRHVIRCICGAIIGRYQEHQSDNAKIRAYRVLKYAVRSVSPIAEPSRIPLSAFVVEDMTEFVQAHASYRFVLSDEEEERPRILIWLFKPSMQIGYTAQRPYAIPKSASITVAKVLFKLLGPSDAKSDIRTILSKYPGFPQAEYLYYPMDACQRLAALLKESNMTYPESMRVMTGLDVGWLQRM</sequence>
<dbReference type="GO" id="GO:0030332">
    <property type="term" value="F:cyclin binding"/>
    <property type="evidence" value="ECO:0007669"/>
    <property type="project" value="TreeGrafter"/>
</dbReference>
<dbReference type="GO" id="GO:0031624">
    <property type="term" value="F:ubiquitin conjugating enzyme binding"/>
    <property type="evidence" value="ECO:0007669"/>
    <property type="project" value="TreeGrafter"/>
</dbReference>
<dbReference type="Pfam" id="PF09814">
    <property type="entry name" value="HECT_2"/>
    <property type="match status" value="1"/>
</dbReference>
<evidence type="ECO:0000313" key="3">
    <source>
        <dbReference type="Proteomes" id="UP001049176"/>
    </source>
</evidence>
<reference evidence="2" key="1">
    <citation type="journal article" date="2021" name="Genome Biol. Evol.">
        <title>The assembled and annotated genome of the fairy-ring fungus Marasmius oreades.</title>
        <authorList>
            <person name="Hiltunen M."/>
            <person name="Ament-Velasquez S.L."/>
            <person name="Johannesson H."/>
        </authorList>
    </citation>
    <scope>NUCLEOTIDE SEQUENCE</scope>
    <source>
        <strain evidence="2">03SP1</strain>
    </source>
</reference>
<dbReference type="GO" id="GO:0000209">
    <property type="term" value="P:protein polyubiquitination"/>
    <property type="evidence" value="ECO:0007669"/>
    <property type="project" value="TreeGrafter"/>
</dbReference>
<proteinExistence type="predicted"/>
<dbReference type="EMBL" id="CM032183">
    <property type="protein sequence ID" value="KAG7095414.1"/>
    <property type="molecule type" value="Genomic_DNA"/>
</dbReference>
<evidence type="ECO:0000313" key="2">
    <source>
        <dbReference type="EMBL" id="KAG7095414.1"/>
    </source>
</evidence>
<dbReference type="GO" id="GO:0006513">
    <property type="term" value="P:protein monoubiquitination"/>
    <property type="evidence" value="ECO:0007669"/>
    <property type="project" value="TreeGrafter"/>
</dbReference>
<dbReference type="GO" id="GO:0061630">
    <property type="term" value="F:ubiquitin protein ligase activity"/>
    <property type="evidence" value="ECO:0007669"/>
    <property type="project" value="TreeGrafter"/>
</dbReference>
<dbReference type="Proteomes" id="UP001049176">
    <property type="component" value="Chromosome 3"/>
</dbReference>
<protein>
    <submittedName>
        <fullName evidence="2">Uncharacterized protein</fullName>
    </submittedName>
</protein>
<dbReference type="GO" id="GO:0005634">
    <property type="term" value="C:nucleus"/>
    <property type="evidence" value="ECO:0007669"/>
    <property type="project" value="TreeGrafter"/>
</dbReference>